<dbReference type="Proteomes" id="UP000483820">
    <property type="component" value="Chromosome X"/>
</dbReference>
<reference evidence="3 4" key="1">
    <citation type="submission" date="2019-12" db="EMBL/GenBank/DDBJ databases">
        <title>Chromosome-level assembly of the Caenorhabditis remanei genome.</title>
        <authorList>
            <person name="Teterina A.A."/>
            <person name="Willis J.H."/>
            <person name="Phillips P.C."/>
        </authorList>
    </citation>
    <scope>NUCLEOTIDE SEQUENCE [LARGE SCALE GENOMIC DNA]</scope>
    <source>
        <strain evidence="3 4">PX506</strain>
        <tissue evidence="3">Whole organism</tissue>
    </source>
</reference>
<dbReference type="KEGG" id="crq:GCK72_024922"/>
<dbReference type="CTD" id="9826130"/>
<feature type="region of interest" description="Disordered" evidence="1">
    <location>
        <begin position="103"/>
        <end position="129"/>
    </location>
</feature>
<evidence type="ECO:0000256" key="1">
    <source>
        <dbReference type="SAM" id="MobiDB-lite"/>
    </source>
</evidence>
<dbReference type="AlphaFoldDB" id="A0A6A5G1C1"/>
<gene>
    <name evidence="3" type="ORF">GCK72_024922</name>
</gene>
<feature type="chain" id="PRO_5025615229" evidence="2">
    <location>
        <begin position="20"/>
        <end position="159"/>
    </location>
</feature>
<keyword evidence="2" id="KW-0732">Signal</keyword>
<evidence type="ECO:0000313" key="3">
    <source>
        <dbReference type="EMBL" id="KAF1748455.1"/>
    </source>
</evidence>
<proteinExistence type="predicted"/>
<feature type="signal peptide" evidence="2">
    <location>
        <begin position="1"/>
        <end position="19"/>
    </location>
</feature>
<feature type="compositionally biased region" description="Polar residues" evidence="1">
    <location>
        <begin position="105"/>
        <end position="118"/>
    </location>
</feature>
<comment type="caution">
    <text evidence="3">The sequence shown here is derived from an EMBL/GenBank/DDBJ whole genome shotgun (WGS) entry which is preliminary data.</text>
</comment>
<protein>
    <submittedName>
        <fullName evidence="3">Uncharacterized protein</fullName>
    </submittedName>
</protein>
<evidence type="ECO:0000256" key="2">
    <source>
        <dbReference type="SAM" id="SignalP"/>
    </source>
</evidence>
<dbReference type="GeneID" id="9826130"/>
<accession>A0A6A5G1C1</accession>
<feature type="compositionally biased region" description="Basic and acidic residues" evidence="1">
    <location>
        <begin position="119"/>
        <end position="129"/>
    </location>
</feature>
<dbReference type="EMBL" id="WUAV01000006">
    <property type="protein sequence ID" value="KAF1748455.1"/>
    <property type="molecule type" value="Genomic_DNA"/>
</dbReference>
<organism evidence="3 4">
    <name type="scientific">Caenorhabditis remanei</name>
    <name type="common">Caenorhabditis vulgaris</name>
    <dbReference type="NCBI Taxonomy" id="31234"/>
    <lineage>
        <taxon>Eukaryota</taxon>
        <taxon>Metazoa</taxon>
        <taxon>Ecdysozoa</taxon>
        <taxon>Nematoda</taxon>
        <taxon>Chromadorea</taxon>
        <taxon>Rhabditida</taxon>
        <taxon>Rhabditina</taxon>
        <taxon>Rhabditomorpha</taxon>
        <taxon>Rhabditoidea</taxon>
        <taxon>Rhabditidae</taxon>
        <taxon>Peloderinae</taxon>
        <taxon>Caenorhabditis</taxon>
    </lineage>
</organism>
<sequence length="159" mass="18460">MQYITVILTVFFFAGVSMAIQDWKIAKFGDMSNGDNSLNFDRYITHKRAINGHLRRSSIHWGKRTPTGMRSFERDIPLVPEEYLVMWPAPEDSSQKMMENEDVYKTTTSAPETANHNQRPQDEVENHADSLFKDNRKMERVAKAGIRPKLQLSSRLWGR</sequence>
<dbReference type="RefSeq" id="XP_003099790.2">
    <property type="nucleotide sequence ID" value="XM_003099742.2"/>
</dbReference>
<name>A0A6A5G1C1_CAERE</name>
<evidence type="ECO:0000313" key="4">
    <source>
        <dbReference type="Proteomes" id="UP000483820"/>
    </source>
</evidence>